<sequence length="464" mass="49780">MQPNSIPVTAQLAKFISHLTWEDIPQHIQDLMPVLLIDIFRSASVGVEQSWTKTIHQTYQSIQSADTNSPIWFSEAMAEVSKASFINGTACGSLDWDDSHVAAIIHPGICIWPAALSIAYLQKSTGKELLTAVVAGYETAIRIGMSIQPEHSLRGFQGTPTCGAFGAAAACAKLLKLPEEKIQNALGIAATFACGLSQFFVSGSDIKRFHAGKAAANGVEAAQLAQVGLSGPHDAIEGTQGFARAFSDRFSAETAVRELGSYFPTESISLKPHASSVRMQAAIEAAAVLARQGATIDQIESIVIGVHGAMVGKLTTNTPRDFQQAQLSTPFAVAMAIKLTPNRSEPLSLAIKDYEECFKQADVHALSLKTNCVVDAEVEQETTMESVPARVTCTLKNGQVLEHFIKFPKGCPANPITLDEVALRFKSIATPTFGCEAVETWLASALHLSELESIQPLFSLKLIQ</sequence>
<dbReference type="InterPro" id="IPR005656">
    <property type="entry name" value="MmgE_PrpD"/>
</dbReference>
<dbReference type="InterPro" id="IPR042183">
    <property type="entry name" value="MmgE/PrpD_sf_1"/>
</dbReference>
<evidence type="ECO:0000259" key="3">
    <source>
        <dbReference type="Pfam" id="PF19305"/>
    </source>
</evidence>
<dbReference type="SUPFAM" id="SSF103378">
    <property type="entry name" value="2-methylcitrate dehydratase PrpD"/>
    <property type="match status" value="1"/>
</dbReference>
<reference evidence="4 5" key="1">
    <citation type="submission" date="2017-04" db="EMBL/GenBank/DDBJ databases">
        <authorList>
            <person name="Afonso C.L."/>
            <person name="Miller P.J."/>
            <person name="Scott M.A."/>
            <person name="Spackman E."/>
            <person name="Goraichik I."/>
            <person name="Dimitrov K.M."/>
            <person name="Suarez D.L."/>
            <person name="Swayne D.E."/>
        </authorList>
    </citation>
    <scope>NUCLEOTIDE SEQUENCE [LARGE SCALE GENOMIC DNA]</scope>
    <source>
        <strain evidence="4 5">VK13</strain>
    </source>
</reference>
<dbReference type="STRING" id="1938817.SAMN06296008_1049"/>
<name>A0A1W1YYY3_9BURK</name>
<proteinExistence type="inferred from homology"/>
<dbReference type="InterPro" id="IPR036148">
    <property type="entry name" value="MmgE/PrpD_sf"/>
</dbReference>
<dbReference type="InterPro" id="IPR042188">
    <property type="entry name" value="MmgE/PrpD_sf_2"/>
</dbReference>
<dbReference type="GO" id="GO:0016829">
    <property type="term" value="F:lyase activity"/>
    <property type="evidence" value="ECO:0007669"/>
    <property type="project" value="InterPro"/>
</dbReference>
<comment type="similarity">
    <text evidence="1">Belongs to the PrpD family.</text>
</comment>
<dbReference type="AlphaFoldDB" id="A0A1W1YYY3"/>
<protein>
    <submittedName>
        <fullName evidence="4">2-methylcitrate dehydratase PrpD</fullName>
    </submittedName>
</protein>
<dbReference type="Pfam" id="PF19305">
    <property type="entry name" value="MmgE_PrpD_C"/>
    <property type="match status" value="1"/>
</dbReference>
<dbReference type="Gene3D" id="3.30.1330.120">
    <property type="entry name" value="2-methylcitrate dehydratase PrpD"/>
    <property type="match status" value="1"/>
</dbReference>
<dbReference type="Proteomes" id="UP000192708">
    <property type="component" value="Unassembled WGS sequence"/>
</dbReference>
<dbReference type="InterPro" id="IPR045336">
    <property type="entry name" value="MmgE_PrpD_N"/>
</dbReference>
<feature type="domain" description="MmgE/PrpD C-terminal" evidence="3">
    <location>
        <begin position="273"/>
        <end position="442"/>
    </location>
</feature>
<keyword evidence="5" id="KW-1185">Reference proteome</keyword>
<evidence type="ECO:0000313" key="4">
    <source>
        <dbReference type="EMBL" id="SMC41031.1"/>
    </source>
</evidence>
<dbReference type="RefSeq" id="WP_084282986.1">
    <property type="nucleotide sequence ID" value="NZ_FWXJ01000004.1"/>
</dbReference>
<evidence type="ECO:0000256" key="1">
    <source>
        <dbReference type="ARBA" id="ARBA00006174"/>
    </source>
</evidence>
<dbReference type="PANTHER" id="PTHR16943">
    <property type="entry name" value="2-METHYLCITRATE DEHYDRATASE-RELATED"/>
    <property type="match status" value="1"/>
</dbReference>
<dbReference type="OrthoDB" id="9791416at2"/>
<dbReference type="Pfam" id="PF03972">
    <property type="entry name" value="MmgE_PrpD_N"/>
    <property type="match status" value="1"/>
</dbReference>
<evidence type="ECO:0000259" key="2">
    <source>
        <dbReference type="Pfam" id="PF03972"/>
    </source>
</evidence>
<gene>
    <name evidence="4" type="ORF">SAMN06296008_1049</name>
</gene>
<dbReference type="InterPro" id="IPR045337">
    <property type="entry name" value="MmgE_PrpD_C"/>
</dbReference>
<dbReference type="EMBL" id="FWXJ01000004">
    <property type="protein sequence ID" value="SMC41031.1"/>
    <property type="molecule type" value="Genomic_DNA"/>
</dbReference>
<organism evidence="4 5">
    <name type="scientific">Polynucleobacter kasalickyi</name>
    <dbReference type="NCBI Taxonomy" id="1938817"/>
    <lineage>
        <taxon>Bacteria</taxon>
        <taxon>Pseudomonadati</taxon>
        <taxon>Pseudomonadota</taxon>
        <taxon>Betaproteobacteria</taxon>
        <taxon>Burkholderiales</taxon>
        <taxon>Burkholderiaceae</taxon>
        <taxon>Polynucleobacter</taxon>
    </lineage>
</organism>
<accession>A0A1W1YYY3</accession>
<feature type="domain" description="MmgE/PrpD N-terminal" evidence="2">
    <location>
        <begin position="11"/>
        <end position="252"/>
    </location>
</feature>
<dbReference type="PANTHER" id="PTHR16943:SF8">
    <property type="entry name" value="2-METHYLCITRATE DEHYDRATASE"/>
    <property type="match status" value="1"/>
</dbReference>
<evidence type="ECO:0000313" key="5">
    <source>
        <dbReference type="Proteomes" id="UP000192708"/>
    </source>
</evidence>
<dbReference type="Gene3D" id="1.10.4100.10">
    <property type="entry name" value="2-methylcitrate dehydratase PrpD"/>
    <property type="match status" value="1"/>
</dbReference>